<dbReference type="InterPro" id="IPR036291">
    <property type="entry name" value="NAD(P)-bd_dom_sf"/>
</dbReference>
<accession>A0A024K0J2</accession>
<dbReference type="HOGENOM" id="CLU_050509_0_0_11"/>
<dbReference type="EMBL" id="HG964446">
    <property type="protein sequence ID" value="CDO89097.1"/>
    <property type="molecule type" value="Genomic_DNA"/>
</dbReference>
<keyword evidence="4" id="KW-1185">Reference proteome</keyword>
<dbReference type="SUPFAM" id="SSF51735">
    <property type="entry name" value="NAD(P)-binding Rossmann-fold domains"/>
    <property type="match status" value="1"/>
</dbReference>
<dbReference type="Pfam" id="PF19328">
    <property type="entry name" value="DAP_DH_C"/>
    <property type="match status" value="1"/>
</dbReference>
<dbReference type="Gene3D" id="3.40.50.720">
    <property type="entry name" value="NAD(P)-binding Rossmann-like Domain"/>
    <property type="match status" value="1"/>
</dbReference>
<dbReference type="STRING" id="47839.BN973_03468"/>
<gene>
    <name evidence="3" type="ORF">AWC29_11525</name>
    <name evidence="2" type="ORF">BN973_03468</name>
</gene>
<dbReference type="AlphaFoldDB" id="A0A024K0J2"/>
<dbReference type="CDD" id="cd24146">
    <property type="entry name" value="nat-AmDH_N_like"/>
    <property type="match status" value="1"/>
</dbReference>
<evidence type="ECO:0000259" key="1">
    <source>
        <dbReference type="Pfam" id="PF19328"/>
    </source>
</evidence>
<dbReference type="Proteomes" id="UP000193710">
    <property type="component" value="Unassembled WGS sequence"/>
</dbReference>
<protein>
    <submittedName>
        <fullName evidence="2">Dihydrodipicolinate reductase</fullName>
    </submittedName>
</protein>
<dbReference type="OrthoDB" id="4759936at2"/>
<dbReference type="eggNOG" id="COG3804">
    <property type="taxonomic scope" value="Bacteria"/>
</dbReference>
<evidence type="ECO:0000313" key="3">
    <source>
        <dbReference type="EMBL" id="ORX05088.1"/>
    </source>
</evidence>
<evidence type="ECO:0000313" key="4">
    <source>
        <dbReference type="Proteomes" id="UP000193710"/>
    </source>
</evidence>
<evidence type="ECO:0000313" key="2">
    <source>
        <dbReference type="EMBL" id="CDO89097.1"/>
    </source>
</evidence>
<proteinExistence type="predicted"/>
<dbReference type="Proteomes" id="UP000028880">
    <property type="component" value="Unassembled WGS sequence"/>
</dbReference>
<reference evidence="3 4" key="3">
    <citation type="submission" date="2016-01" db="EMBL/GenBank/DDBJ databases">
        <title>The new phylogeny of the genus Mycobacterium.</title>
        <authorList>
            <person name="Tarcisio F."/>
            <person name="Conor M."/>
            <person name="Antonella G."/>
            <person name="Elisabetta G."/>
            <person name="Giulia F.S."/>
            <person name="Sara T."/>
            <person name="Anna F."/>
            <person name="Clotilde B."/>
            <person name="Roberto B."/>
            <person name="Veronica D.S."/>
            <person name="Fabio R."/>
            <person name="Monica P."/>
            <person name="Olivier J."/>
            <person name="Enrico T."/>
            <person name="Nicola S."/>
        </authorList>
    </citation>
    <scope>NUCLEOTIDE SEQUENCE [LARGE SCALE GENOMIC DNA]</scope>
    <source>
        <strain evidence="3 4">DSM 44626</strain>
    </source>
</reference>
<sequence length="376" mass="41191">MTTFKEEHATTTKAPTEKKYRVIQWGVGNVGTIALRHFVHNPAYEVVGVLCNRPEKVGKDAGELCGKTPTGVLATNDKAVIEALDADCVFYAPLWSDPDEVCRLLRSGKNVVASGGAWWYRTEHSQADIDKIHAACLEGGTSFHAGGVNPGFAGDLLVLTLARIVSQIDMIHIYEVVNFGRDTLKYLFEMGMGSDPEGFEDGPNLLGQAWPLFAQSLAMIVEGMGKKVEKYTTEVELGVATRDIPFEGGETSDMPGFKGVIKKGTVARQHHKWTAWVDGRPLIVFHEIYTMDTFDAIEPQEDWPQHYHYRIVIEGDSSTELIMQGAQDPNGGYALPGYTWTAMGPANAIPAVVDAAPGFMSHKELGLMPLRGVIRP</sequence>
<dbReference type="InterPro" id="IPR045760">
    <property type="entry name" value="DAP_DH_C"/>
</dbReference>
<dbReference type="RefSeq" id="WP_036469584.1">
    <property type="nucleotide sequence ID" value="NZ_HG964446.1"/>
</dbReference>
<name>A0A024K0J2_9MYCO</name>
<organism evidence="2">
    <name type="scientific">Mycobacterium triplex</name>
    <dbReference type="NCBI Taxonomy" id="47839"/>
    <lineage>
        <taxon>Bacteria</taxon>
        <taxon>Bacillati</taxon>
        <taxon>Actinomycetota</taxon>
        <taxon>Actinomycetes</taxon>
        <taxon>Mycobacteriales</taxon>
        <taxon>Mycobacteriaceae</taxon>
        <taxon>Mycobacterium</taxon>
        <taxon>Mycobacterium simiae complex</taxon>
    </lineage>
</organism>
<reference evidence="2" key="2">
    <citation type="submission" date="2014-04" db="EMBL/GenBank/DDBJ databases">
        <authorList>
            <person name="Xu Y.W."/>
            <person name="Yang Q."/>
        </authorList>
    </citation>
    <scope>NUCLEOTIDE SEQUENCE</scope>
    <source>
        <strain evidence="2">DSM 44626</strain>
    </source>
</reference>
<reference evidence="2" key="1">
    <citation type="journal article" date="2014" name="Genome Announc.">
        <title>Draft Genome Sequence of Mycobacterium triplex DSM 44626.</title>
        <authorList>
            <person name="Sassi M."/>
            <person name="Croce O."/>
            <person name="Robert C."/>
            <person name="Raoult D."/>
            <person name="Drancourt M."/>
        </authorList>
    </citation>
    <scope>NUCLEOTIDE SEQUENCE [LARGE SCALE GENOMIC DNA]</scope>
    <source>
        <strain evidence="2">DSM 44626</strain>
    </source>
</reference>
<dbReference type="EMBL" id="LQPY01000015">
    <property type="protein sequence ID" value="ORX05088.1"/>
    <property type="molecule type" value="Genomic_DNA"/>
</dbReference>
<feature type="domain" description="2,4-diaminopentanoate dehydrogenase C-terminal" evidence="1">
    <location>
        <begin position="155"/>
        <end position="366"/>
    </location>
</feature>